<dbReference type="InParanoid" id="A0A194WUX4"/>
<evidence type="ECO:0000313" key="4">
    <source>
        <dbReference type="Proteomes" id="UP000070700"/>
    </source>
</evidence>
<dbReference type="GeneID" id="28828469"/>
<proteinExistence type="predicted"/>
<reference evidence="3 4" key="1">
    <citation type="submission" date="2015-10" db="EMBL/GenBank/DDBJ databases">
        <title>Full genome of DAOMC 229536 Phialocephala scopiformis, a fungal endophyte of spruce producing the potent anti-insectan compound rugulosin.</title>
        <authorList>
            <consortium name="DOE Joint Genome Institute"/>
            <person name="Walker A.K."/>
            <person name="Frasz S.L."/>
            <person name="Seifert K.A."/>
            <person name="Miller J.D."/>
            <person name="Mondo S.J."/>
            <person name="Labutti K."/>
            <person name="Lipzen A."/>
            <person name="Dockter R."/>
            <person name="Kennedy M."/>
            <person name="Grigoriev I.V."/>
            <person name="Spatafora J.W."/>
        </authorList>
    </citation>
    <scope>NUCLEOTIDE SEQUENCE [LARGE SCALE GENOMIC DNA]</scope>
    <source>
        <strain evidence="3 4">CBS 120377</strain>
    </source>
</reference>
<name>A0A194WUX4_MOLSC</name>
<evidence type="ECO:0000259" key="2">
    <source>
        <dbReference type="Pfam" id="PF08450"/>
    </source>
</evidence>
<evidence type="ECO:0000313" key="3">
    <source>
        <dbReference type="EMBL" id="KUJ11464.1"/>
    </source>
</evidence>
<organism evidence="3 4">
    <name type="scientific">Mollisia scopiformis</name>
    <name type="common">Conifer needle endophyte fungus</name>
    <name type="synonym">Phialocephala scopiformis</name>
    <dbReference type="NCBI Taxonomy" id="149040"/>
    <lineage>
        <taxon>Eukaryota</taxon>
        <taxon>Fungi</taxon>
        <taxon>Dikarya</taxon>
        <taxon>Ascomycota</taxon>
        <taxon>Pezizomycotina</taxon>
        <taxon>Leotiomycetes</taxon>
        <taxon>Helotiales</taxon>
        <taxon>Mollisiaceae</taxon>
        <taxon>Mollisia</taxon>
    </lineage>
</organism>
<gene>
    <name evidence="3" type="ORF">LY89DRAFT_722619</name>
</gene>
<keyword evidence="1" id="KW-0732">Signal</keyword>
<dbReference type="KEGG" id="psco:LY89DRAFT_722619"/>
<protein>
    <recommendedName>
        <fullName evidence="2">SMP-30/Gluconolactonase/LRE-like region domain-containing protein</fullName>
    </recommendedName>
</protein>
<dbReference type="Gene3D" id="2.120.10.30">
    <property type="entry name" value="TolB, C-terminal domain"/>
    <property type="match status" value="1"/>
</dbReference>
<dbReference type="PANTHER" id="PTHR42060:SF1">
    <property type="entry name" value="NHL REPEAT-CONTAINING PROTEIN"/>
    <property type="match status" value="1"/>
</dbReference>
<dbReference type="EMBL" id="KQ947426">
    <property type="protein sequence ID" value="KUJ11464.1"/>
    <property type="molecule type" value="Genomic_DNA"/>
</dbReference>
<dbReference type="InterPro" id="IPR011042">
    <property type="entry name" value="6-blade_b-propeller_TolB-like"/>
</dbReference>
<dbReference type="InterPro" id="IPR052998">
    <property type="entry name" value="Hetero-Diels-Alderase-like"/>
</dbReference>
<feature type="signal peptide" evidence="1">
    <location>
        <begin position="1"/>
        <end position="18"/>
    </location>
</feature>
<dbReference type="Pfam" id="PF08450">
    <property type="entry name" value="SGL"/>
    <property type="match status" value="1"/>
</dbReference>
<sequence>MRFLFLTEALAFTSLATAHLIPRQAPASVYKGSGWIEFLVVRSNGDLLVNHLDKPEIWSLDSTTKAATKLATFANATSTTGITEYAPDQFAVVTGSFNITNISYTQGSWGVWKVDLSGATPKTTLVKEVPESNFWIGITPFNNDTVFIADAGKGAIYKMTLSTGNYSMILQDPTMIAPSGSLITEGIHGIVYNNGYVYYSNTFGNGFYKVKIDATTGKTIGAPIAVVPSMSNPEGFTFGPDGSAYVCSVGNKNIAKITPSGNMTTITDASGCSSVAFGRTAKDKSTLYISTSTGAVLSTTIS</sequence>
<accession>A0A194WUX4</accession>
<dbReference type="PANTHER" id="PTHR42060">
    <property type="entry name" value="NHL REPEAT-CONTAINING PROTEIN-RELATED"/>
    <property type="match status" value="1"/>
</dbReference>
<keyword evidence="4" id="KW-1185">Reference proteome</keyword>
<dbReference type="RefSeq" id="XP_018065819.1">
    <property type="nucleotide sequence ID" value="XM_018218743.1"/>
</dbReference>
<dbReference type="OrthoDB" id="5233393at2759"/>
<feature type="chain" id="PRO_5008267473" description="SMP-30/Gluconolactonase/LRE-like region domain-containing protein" evidence="1">
    <location>
        <begin position="19"/>
        <end position="302"/>
    </location>
</feature>
<dbReference type="Proteomes" id="UP000070700">
    <property type="component" value="Unassembled WGS sequence"/>
</dbReference>
<dbReference type="AlphaFoldDB" id="A0A194WUX4"/>
<evidence type="ECO:0000256" key="1">
    <source>
        <dbReference type="SAM" id="SignalP"/>
    </source>
</evidence>
<feature type="domain" description="SMP-30/Gluconolactonase/LRE-like region" evidence="2">
    <location>
        <begin position="129"/>
        <end position="292"/>
    </location>
</feature>
<dbReference type="SUPFAM" id="SSF63829">
    <property type="entry name" value="Calcium-dependent phosphotriesterase"/>
    <property type="match status" value="1"/>
</dbReference>
<dbReference type="InterPro" id="IPR013658">
    <property type="entry name" value="SGL"/>
</dbReference>